<feature type="domain" description="CBS" evidence="18">
    <location>
        <begin position="315"/>
        <end position="374"/>
    </location>
</feature>
<dbReference type="SUPFAM" id="SSF54631">
    <property type="entry name" value="CBS-domain pair"/>
    <property type="match status" value="1"/>
</dbReference>
<accession>A0A7X5HTW6</accession>
<dbReference type="Proteomes" id="UP000461585">
    <property type="component" value="Unassembled WGS sequence"/>
</dbReference>
<evidence type="ECO:0000256" key="14">
    <source>
        <dbReference type="PIRNR" id="PIRNR006404"/>
    </source>
</evidence>
<feature type="transmembrane region" description="Helical" evidence="14">
    <location>
        <begin position="107"/>
        <end position="126"/>
    </location>
</feature>
<dbReference type="EMBL" id="JAAEEH010000004">
    <property type="protein sequence ID" value="NDL66578.1"/>
    <property type="molecule type" value="Genomic_DNA"/>
</dbReference>
<evidence type="ECO:0000256" key="16">
    <source>
        <dbReference type="PIRSR" id="PIRSR006404-2"/>
    </source>
</evidence>
<evidence type="ECO:0000256" key="11">
    <source>
        <dbReference type="ARBA" id="ARBA00023049"/>
    </source>
</evidence>
<comment type="subcellular location">
    <subcellularLocation>
        <location evidence="1">Cell membrane</location>
        <topology evidence="1">Multi-pass membrane protein</topology>
    </subcellularLocation>
</comment>
<evidence type="ECO:0000313" key="20">
    <source>
        <dbReference type="Proteomes" id="UP000461585"/>
    </source>
</evidence>
<protein>
    <recommendedName>
        <fullName evidence="14">Zinc metalloprotease</fullName>
    </recommendedName>
</protein>
<keyword evidence="3" id="KW-1003">Cell membrane</keyword>
<evidence type="ECO:0000256" key="5">
    <source>
        <dbReference type="ARBA" id="ARBA00022692"/>
    </source>
</evidence>
<dbReference type="InterPro" id="IPR046342">
    <property type="entry name" value="CBS_dom_sf"/>
</dbReference>
<dbReference type="GO" id="GO:0005886">
    <property type="term" value="C:plasma membrane"/>
    <property type="evidence" value="ECO:0007669"/>
    <property type="project" value="UniProtKB-SubCell"/>
</dbReference>
<keyword evidence="7" id="KW-0677">Repeat</keyword>
<proteinExistence type="inferred from homology"/>
<gene>
    <name evidence="19" type="ORF">GXN74_02285</name>
</gene>
<dbReference type="GO" id="GO:0046872">
    <property type="term" value="F:metal ion binding"/>
    <property type="evidence" value="ECO:0007669"/>
    <property type="project" value="UniProtKB-UniRule"/>
</dbReference>
<evidence type="ECO:0000256" key="15">
    <source>
        <dbReference type="PIRSR" id="PIRSR006404-1"/>
    </source>
</evidence>
<keyword evidence="13 14" id="KW-0472">Membrane</keyword>
<evidence type="ECO:0000256" key="8">
    <source>
        <dbReference type="ARBA" id="ARBA00022801"/>
    </source>
</evidence>
<keyword evidence="12 17" id="KW-0129">CBS domain</keyword>
<comment type="caution">
    <text evidence="19">The sequence shown here is derived from an EMBL/GenBank/DDBJ whole genome shotgun (WGS) entry which is preliminary data.</text>
</comment>
<evidence type="ECO:0000256" key="17">
    <source>
        <dbReference type="PROSITE-ProRule" id="PRU00703"/>
    </source>
</evidence>
<feature type="binding site" evidence="16">
    <location>
        <position position="67"/>
    </location>
    <ligand>
        <name>Zn(2+)</name>
        <dbReference type="ChEBI" id="CHEBI:29105"/>
        <note>catalytic</note>
    </ligand>
</feature>
<evidence type="ECO:0000256" key="4">
    <source>
        <dbReference type="ARBA" id="ARBA00022670"/>
    </source>
</evidence>
<feature type="binding site" evidence="16">
    <location>
        <position position="166"/>
    </location>
    <ligand>
        <name>Zn(2+)</name>
        <dbReference type="ChEBI" id="CHEBI:29105"/>
        <note>catalytic</note>
    </ligand>
</feature>
<dbReference type="Pfam" id="PF02163">
    <property type="entry name" value="Peptidase_M50"/>
    <property type="match status" value="2"/>
</dbReference>
<dbReference type="Gene3D" id="3.10.580.10">
    <property type="entry name" value="CBS-domain"/>
    <property type="match status" value="1"/>
</dbReference>
<keyword evidence="20" id="KW-1185">Reference proteome</keyword>
<dbReference type="GO" id="GO:0008237">
    <property type="term" value="F:metallopeptidase activity"/>
    <property type="evidence" value="ECO:0007669"/>
    <property type="project" value="UniProtKB-UniRule"/>
</dbReference>
<comment type="similarity">
    <text evidence="2 14">Belongs to the peptidase M50B family.</text>
</comment>
<dbReference type="RefSeq" id="WP_162369309.1">
    <property type="nucleotide sequence ID" value="NZ_JAAEEH010000004.1"/>
</dbReference>
<feature type="transmembrane region" description="Helical" evidence="14">
    <location>
        <begin position="214"/>
        <end position="230"/>
    </location>
</feature>
<evidence type="ECO:0000256" key="3">
    <source>
        <dbReference type="ARBA" id="ARBA00022475"/>
    </source>
</evidence>
<keyword evidence="6 14" id="KW-0479">Metal-binding</keyword>
<dbReference type="PANTHER" id="PTHR39188:SF3">
    <property type="entry name" value="STAGE IV SPORULATION PROTEIN FB"/>
    <property type="match status" value="1"/>
</dbReference>
<dbReference type="GO" id="GO:0006508">
    <property type="term" value="P:proteolysis"/>
    <property type="evidence" value="ECO:0007669"/>
    <property type="project" value="UniProtKB-KW"/>
</dbReference>
<dbReference type="AlphaFoldDB" id="A0A7X5HTW6"/>
<dbReference type="PIRSF" id="PIRSF006404">
    <property type="entry name" value="UCP006404_Pept_M50_CBS"/>
    <property type="match status" value="1"/>
</dbReference>
<feature type="active site" evidence="15">
    <location>
        <position position="68"/>
    </location>
</feature>
<evidence type="ECO:0000256" key="1">
    <source>
        <dbReference type="ARBA" id="ARBA00004651"/>
    </source>
</evidence>
<feature type="binding site" evidence="16">
    <location>
        <position position="71"/>
    </location>
    <ligand>
        <name>Zn(2+)</name>
        <dbReference type="ChEBI" id="CHEBI:29105"/>
        <note>catalytic</note>
    </ligand>
</feature>
<sequence>MKGSIVLVKVKGIEIELHFSWFFIFVLIAYSMGTGYFPGNHPELSMGMVWFLSALVPLLMVLSVLLHELSHSLVSKHLGIDVKRITLFIFGGLAQMDREPDEPDKELKIALAGPAMSLLLFLVFSVARNVAGLLGLSPALAVPLEYAGSLNLMLALFNMVPAYPLDGGRVLRALIWRRKGNLQLATRVAATMGDIFGYSLMFLGLLWFLSGNTFSGVWFLFLGWFIKQLAESSYQNTMMNDLFHRIRVGAFMTEPVATVDGKVSVQDLVDHYFYKYKFVCFPVRNQETVTGVVTLEGVRSLGREAWDQTDVDSIAIPLREEYLVAPWDTVDTALNKITANGLGRVLVMEEGNLVGIISRSDILHYIRVYSRLND</sequence>
<evidence type="ECO:0000256" key="10">
    <source>
        <dbReference type="ARBA" id="ARBA00022989"/>
    </source>
</evidence>
<evidence type="ECO:0000259" key="18">
    <source>
        <dbReference type="PROSITE" id="PS51371"/>
    </source>
</evidence>
<comment type="cofactor">
    <cofactor evidence="14 16">
        <name>Zn(2+)</name>
        <dbReference type="ChEBI" id="CHEBI:29105"/>
    </cofactor>
    <text evidence="14 16">Binds 1 zinc ion per subunit.</text>
</comment>
<evidence type="ECO:0000256" key="6">
    <source>
        <dbReference type="ARBA" id="ARBA00022723"/>
    </source>
</evidence>
<dbReference type="PROSITE" id="PS51371">
    <property type="entry name" value="CBS"/>
    <property type="match status" value="1"/>
</dbReference>
<keyword evidence="11 14" id="KW-0482">Metalloprotease</keyword>
<feature type="transmembrane region" description="Helical" evidence="14">
    <location>
        <begin position="21"/>
        <end position="38"/>
    </location>
</feature>
<dbReference type="Pfam" id="PF00571">
    <property type="entry name" value="CBS"/>
    <property type="match status" value="2"/>
</dbReference>
<dbReference type="CDD" id="cd06164">
    <property type="entry name" value="S2P-M50_SpoIVFB_CBS"/>
    <property type="match status" value="1"/>
</dbReference>
<keyword evidence="10 14" id="KW-1133">Transmembrane helix</keyword>
<keyword evidence="9 14" id="KW-0862">Zinc</keyword>
<dbReference type="InterPro" id="IPR016483">
    <property type="entry name" value="UCP006404_Pept_M50_CBS"/>
</dbReference>
<evidence type="ECO:0000256" key="7">
    <source>
        <dbReference type="ARBA" id="ARBA00022737"/>
    </source>
</evidence>
<evidence type="ECO:0000256" key="12">
    <source>
        <dbReference type="ARBA" id="ARBA00023122"/>
    </source>
</evidence>
<feature type="transmembrane region" description="Helical" evidence="14">
    <location>
        <begin position="44"/>
        <end position="66"/>
    </location>
</feature>
<evidence type="ECO:0000313" key="19">
    <source>
        <dbReference type="EMBL" id="NDL66578.1"/>
    </source>
</evidence>
<keyword evidence="5 14" id="KW-0812">Transmembrane</keyword>
<comment type="caution">
    <text evidence="14">Lacks conserved residue(s) required for the propagation of feature annotation.</text>
</comment>
<keyword evidence="8 14" id="KW-0378">Hydrolase</keyword>
<evidence type="ECO:0000256" key="13">
    <source>
        <dbReference type="ARBA" id="ARBA00023136"/>
    </source>
</evidence>
<reference evidence="19 20" key="1">
    <citation type="submission" date="2020-01" db="EMBL/GenBank/DDBJ databases">
        <title>Anaeroalcalibacter tamaniensis gen. nov., sp. nov., moderately halophilic strictly anaerobic fermenter bacterium from mud volcano of Taman peninsula.</title>
        <authorList>
            <person name="Frolova A."/>
            <person name="Merkel A.Y."/>
            <person name="Slobodkin A.I."/>
        </authorList>
    </citation>
    <scope>NUCLEOTIDE SEQUENCE [LARGE SCALE GENOMIC DNA]</scope>
    <source>
        <strain evidence="19 20">F-3ap</strain>
    </source>
</reference>
<dbReference type="InterPro" id="IPR008915">
    <property type="entry name" value="Peptidase_M50"/>
</dbReference>
<organism evidence="19 20">
    <name type="scientific">Anaerotalea alkaliphila</name>
    <dbReference type="NCBI Taxonomy" id="2662126"/>
    <lineage>
        <taxon>Bacteria</taxon>
        <taxon>Bacillati</taxon>
        <taxon>Bacillota</taxon>
        <taxon>Clostridia</taxon>
        <taxon>Eubacteriales</taxon>
        <taxon>Anaerotalea</taxon>
    </lineage>
</organism>
<evidence type="ECO:0000256" key="9">
    <source>
        <dbReference type="ARBA" id="ARBA00022833"/>
    </source>
</evidence>
<name>A0A7X5HTW6_9FIRM</name>
<evidence type="ECO:0000256" key="2">
    <source>
        <dbReference type="ARBA" id="ARBA00007931"/>
    </source>
</evidence>
<keyword evidence="4 14" id="KW-0645">Protease</keyword>
<dbReference type="SMART" id="SM00116">
    <property type="entry name" value="CBS"/>
    <property type="match status" value="1"/>
</dbReference>
<dbReference type="InterPro" id="IPR000644">
    <property type="entry name" value="CBS_dom"/>
</dbReference>
<dbReference type="PANTHER" id="PTHR39188">
    <property type="entry name" value="MEMBRANE-ASSOCIATED ZINC METALLOPROTEASE M50B"/>
    <property type="match status" value="1"/>
</dbReference>